<accession>A0ABU9Q9N3</accession>
<organism evidence="1 2">
    <name type="scientific">Paraburkholderia sabiae</name>
    <dbReference type="NCBI Taxonomy" id="273251"/>
    <lineage>
        <taxon>Bacteria</taxon>
        <taxon>Pseudomonadati</taxon>
        <taxon>Pseudomonadota</taxon>
        <taxon>Betaproteobacteria</taxon>
        <taxon>Burkholderiales</taxon>
        <taxon>Burkholderiaceae</taxon>
        <taxon>Paraburkholderia</taxon>
    </lineage>
</organism>
<comment type="caution">
    <text evidence="1">The sequence shown here is derived from an EMBL/GenBank/DDBJ whole genome shotgun (WGS) entry which is preliminary data.</text>
</comment>
<protein>
    <submittedName>
        <fullName evidence="1">Uncharacterized protein</fullName>
    </submittedName>
</protein>
<proteinExistence type="predicted"/>
<evidence type="ECO:0000313" key="1">
    <source>
        <dbReference type="EMBL" id="MEM5286154.1"/>
    </source>
</evidence>
<dbReference type="RefSeq" id="WP_233471620.1">
    <property type="nucleotide sequence ID" value="NZ_CAJHCS010000001.1"/>
</dbReference>
<reference evidence="1 2" key="1">
    <citation type="submission" date="2024-01" db="EMBL/GenBank/DDBJ databases">
        <title>The diversity of rhizobia nodulating Mimosa spp. in eleven states of Brazil covering several biomes is determined by host plant, location, and edaphic factors.</title>
        <authorList>
            <person name="Rouws L."/>
            <person name="Barauna A."/>
            <person name="Beukes C."/>
            <person name="De Faria S.M."/>
            <person name="Gross E."/>
            <person name="Dos Reis Junior F.B."/>
            <person name="Simon M."/>
            <person name="Maluk M."/>
            <person name="Odee D.W."/>
            <person name="Kenicer G."/>
            <person name="Young J.P.W."/>
            <person name="Reis V.M."/>
            <person name="Zilli J."/>
            <person name="James E.K."/>
        </authorList>
    </citation>
    <scope>NUCLEOTIDE SEQUENCE [LARGE SCALE GENOMIC DNA]</scope>
    <source>
        <strain evidence="1 2">JPY77</strain>
    </source>
</reference>
<gene>
    <name evidence="1" type="ORF">V4C55_10555</name>
</gene>
<evidence type="ECO:0000313" key="2">
    <source>
        <dbReference type="Proteomes" id="UP001494588"/>
    </source>
</evidence>
<keyword evidence="2" id="KW-1185">Reference proteome</keyword>
<dbReference type="Proteomes" id="UP001494588">
    <property type="component" value="Unassembled WGS sequence"/>
</dbReference>
<name>A0ABU9Q9N3_9BURK</name>
<dbReference type="EMBL" id="JAZHGC010000007">
    <property type="protein sequence ID" value="MEM5286154.1"/>
    <property type="molecule type" value="Genomic_DNA"/>
</dbReference>
<sequence>MSMFVFGVNESTFETSGFRLAVIATDAIATGLTRLFALGAYRYALQQSDMYAAISEGGYVHDVRRFRALVSLHLRFSGV</sequence>